<comment type="caution">
    <text evidence="1">The sequence shown here is derived from an EMBL/GenBank/DDBJ whole genome shotgun (WGS) entry which is preliminary data.</text>
</comment>
<keyword evidence="2" id="KW-1185">Reference proteome</keyword>
<sequence>MSSYTDFYHYTSGHGKNAIIACGYIKENSPGGSHAHFGGGVYGTSLSPSSGKSTIALNNWKGHGRNYIRSGSCSWAIKVKIPSDKVKRVGPYHRDILVYRERLYLKDFTYEAIEVPF</sequence>
<dbReference type="AlphaFoldDB" id="A0AAN9BSZ0"/>
<gene>
    <name evidence="1" type="ORF">V1264_011493</name>
</gene>
<dbReference type="Proteomes" id="UP001374579">
    <property type="component" value="Unassembled WGS sequence"/>
</dbReference>
<reference evidence="1 2" key="1">
    <citation type="submission" date="2024-02" db="EMBL/GenBank/DDBJ databases">
        <title>Chromosome-scale genome assembly of the rough periwinkle Littorina saxatilis.</title>
        <authorList>
            <person name="De Jode A."/>
            <person name="Faria R."/>
            <person name="Formenti G."/>
            <person name="Sims Y."/>
            <person name="Smith T.P."/>
            <person name="Tracey A."/>
            <person name="Wood J.M.D."/>
            <person name="Zagrodzka Z.B."/>
            <person name="Johannesson K."/>
            <person name="Butlin R.K."/>
            <person name="Leder E.H."/>
        </authorList>
    </citation>
    <scope>NUCLEOTIDE SEQUENCE [LARGE SCALE GENOMIC DNA]</scope>
    <source>
        <strain evidence="1">Snail1</strain>
        <tissue evidence="1">Muscle</tissue>
    </source>
</reference>
<accession>A0AAN9BSZ0</accession>
<organism evidence="1 2">
    <name type="scientific">Littorina saxatilis</name>
    <dbReference type="NCBI Taxonomy" id="31220"/>
    <lineage>
        <taxon>Eukaryota</taxon>
        <taxon>Metazoa</taxon>
        <taxon>Spiralia</taxon>
        <taxon>Lophotrochozoa</taxon>
        <taxon>Mollusca</taxon>
        <taxon>Gastropoda</taxon>
        <taxon>Caenogastropoda</taxon>
        <taxon>Littorinimorpha</taxon>
        <taxon>Littorinoidea</taxon>
        <taxon>Littorinidae</taxon>
        <taxon>Littorina</taxon>
    </lineage>
</organism>
<evidence type="ECO:0000313" key="1">
    <source>
        <dbReference type="EMBL" id="KAK7111956.1"/>
    </source>
</evidence>
<proteinExistence type="predicted"/>
<protein>
    <submittedName>
        <fullName evidence="1">Uncharacterized protein</fullName>
    </submittedName>
</protein>
<dbReference type="EMBL" id="JBAMIC010000002">
    <property type="protein sequence ID" value="KAK7111956.1"/>
    <property type="molecule type" value="Genomic_DNA"/>
</dbReference>
<name>A0AAN9BSZ0_9CAEN</name>
<evidence type="ECO:0000313" key="2">
    <source>
        <dbReference type="Proteomes" id="UP001374579"/>
    </source>
</evidence>